<dbReference type="AlphaFoldDB" id="A0A1I8PTH6"/>
<evidence type="ECO:0000313" key="3">
    <source>
        <dbReference type="Proteomes" id="UP000095300"/>
    </source>
</evidence>
<sequence>FFSLITTSSCLTLPLSLESLCSSKTQSTAVATQKLQQQQQQQQQQPEWPPQKSQSLQQNLAQLAASNPNPHQHFHHSHSHSHIHQHQHQHQHLATQQQQQQQQPHQFLPQVQHLHQHLNNEQRSPREYIDVPLPKSVVKSIALRNVEDEVTPPSSSSPFMLKYNACQPVNNINISPHSFETSMFSLHSSGQDSGVDFVSSRELYETSPDSFDSQTRKTTHKSLCPRHAKEHMDLKHNKTGVNGNKLDTDSRKASLVAASVFRGGVDPQQRGAENDLMQNSPGISLRARGHILRNSMNDLEQRLHKLEQSFKRPPLDYKTKDNSLQF</sequence>
<feature type="region of interest" description="Disordered" evidence="1">
    <location>
        <begin position="37"/>
        <end position="105"/>
    </location>
</feature>
<feature type="compositionally biased region" description="Low complexity" evidence="1">
    <location>
        <begin position="53"/>
        <end position="71"/>
    </location>
</feature>
<organism evidence="2 3">
    <name type="scientific">Stomoxys calcitrans</name>
    <name type="common">Stable fly</name>
    <name type="synonym">Conops calcitrans</name>
    <dbReference type="NCBI Taxonomy" id="35570"/>
    <lineage>
        <taxon>Eukaryota</taxon>
        <taxon>Metazoa</taxon>
        <taxon>Ecdysozoa</taxon>
        <taxon>Arthropoda</taxon>
        <taxon>Hexapoda</taxon>
        <taxon>Insecta</taxon>
        <taxon>Pterygota</taxon>
        <taxon>Neoptera</taxon>
        <taxon>Endopterygota</taxon>
        <taxon>Diptera</taxon>
        <taxon>Brachycera</taxon>
        <taxon>Muscomorpha</taxon>
        <taxon>Muscoidea</taxon>
        <taxon>Muscidae</taxon>
        <taxon>Stomoxys</taxon>
    </lineage>
</organism>
<gene>
    <name evidence="2" type="primary">106083099</name>
</gene>
<dbReference type="STRING" id="35570.A0A1I8PTH6"/>
<protein>
    <submittedName>
        <fullName evidence="2">Uncharacterized protein</fullName>
    </submittedName>
</protein>
<proteinExistence type="predicted"/>
<evidence type="ECO:0000256" key="1">
    <source>
        <dbReference type="SAM" id="MobiDB-lite"/>
    </source>
</evidence>
<accession>A0A1I8PTH6</accession>
<dbReference type="EnsemblMetazoa" id="SCAU010971-RA">
    <property type="protein sequence ID" value="SCAU010971-PA"/>
    <property type="gene ID" value="SCAU010971"/>
</dbReference>
<dbReference type="VEuPathDB" id="VectorBase:SCAU010971"/>
<keyword evidence="3" id="KW-1185">Reference proteome</keyword>
<dbReference type="Proteomes" id="UP000095300">
    <property type="component" value="Unassembled WGS sequence"/>
</dbReference>
<reference evidence="2" key="1">
    <citation type="submission" date="2020-05" db="UniProtKB">
        <authorList>
            <consortium name="EnsemblMetazoa"/>
        </authorList>
    </citation>
    <scope>IDENTIFICATION</scope>
    <source>
        <strain evidence="2">USDA</strain>
    </source>
</reference>
<feature type="compositionally biased region" description="Low complexity" evidence="1">
    <location>
        <begin position="92"/>
        <end position="105"/>
    </location>
</feature>
<name>A0A1I8PTH6_STOCA</name>
<evidence type="ECO:0000313" key="2">
    <source>
        <dbReference type="EnsemblMetazoa" id="SCAU010971-PA"/>
    </source>
</evidence>
<feature type="compositionally biased region" description="Basic residues" evidence="1">
    <location>
        <begin position="72"/>
        <end position="91"/>
    </location>
</feature>